<organism evidence="2 3">
    <name type="scientific">Arabis nemorensis</name>
    <dbReference type="NCBI Taxonomy" id="586526"/>
    <lineage>
        <taxon>Eukaryota</taxon>
        <taxon>Viridiplantae</taxon>
        <taxon>Streptophyta</taxon>
        <taxon>Embryophyta</taxon>
        <taxon>Tracheophyta</taxon>
        <taxon>Spermatophyta</taxon>
        <taxon>Magnoliopsida</taxon>
        <taxon>eudicotyledons</taxon>
        <taxon>Gunneridae</taxon>
        <taxon>Pentapetalae</taxon>
        <taxon>rosids</taxon>
        <taxon>malvids</taxon>
        <taxon>Brassicales</taxon>
        <taxon>Brassicaceae</taxon>
        <taxon>Arabideae</taxon>
        <taxon>Arabis</taxon>
    </lineage>
</organism>
<reference evidence="2" key="1">
    <citation type="submission" date="2019-07" db="EMBL/GenBank/DDBJ databases">
        <authorList>
            <person name="Dittberner H."/>
        </authorList>
    </citation>
    <scope>NUCLEOTIDE SEQUENCE [LARGE SCALE GENOMIC DNA]</scope>
</reference>
<dbReference type="SUPFAM" id="SSF82199">
    <property type="entry name" value="SET domain"/>
    <property type="match status" value="1"/>
</dbReference>
<evidence type="ECO:0000313" key="2">
    <source>
        <dbReference type="EMBL" id="VVB12120.1"/>
    </source>
</evidence>
<keyword evidence="3" id="KW-1185">Reference proteome</keyword>
<dbReference type="EMBL" id="CABITT030000007">
    <property type="protein sequence ID" value="VVB12120.1"/>
    <property type="molecule type" value="Genomic_DNA"/>
</dbReference>
<dbReference type="SMART" id="SM00317">
    <property type="entry name" value="SET"/>
    <property type="match status" value="1"/>
</dbReference>
<dbReference type="PROSITE" id="PS50280">
    <property type="entry name" value="SET"/>
    <property type="match status" value="1"/>
</dbReference>
<dbReference type="InterPro" id="IPR046341">
    <property type="entry name" value="SET_dom_sf"/>
</dbReference>
<dbReference type="AlphaFoldDB" id="A0A565CEJ6"/>
<comment type="caution">
    <text evidence="2">The sequence shown here is derived from an EMBL/GenBank/DDBJ whole genome shotgun (WGS) entry which is preliminary data.</text>
</comment>
<dbReference type="Pfam" id="PF00856">
    <property type="entry name" value="SET"/>
    <property type="match status" value="1"/>
</dbReference>
<dbReference type="Proteomes" id="UP000489600">
    <property type="component" value="Unassembled WGS sequence"/>
</dbReference>
<dbReference type="PANTHER" id="PTHR46450:SF1">
    <property type="entry name" value="INACTIVE HISTONE-LYSINE N-METHYLTRANSFERASE SUVR1-RELATED"/>
    <property type="match status" value="1"/>
</dbReference>
<name>A0A565CEJ6_9BRAS</name>
<gene>
    <name evidence="2" type="ORF">ANE_LOCUS22564</name>
</gene>
<dbReference type="Gene3D" id="2.170.270.10">
    <property type="entry name" value="SET domain"/>
    <property type="match status" value="1"/>
</dbReference>
<proteinExistence type="predicted"/>
<feature type="domain" description="SET" evidence="1">
    <location>
        <begin position="112"/>
        <end position="245"/>
    </location>
</feature>
<dbReference type="PANTHER" id="PTHR46450">
    <property type="entry name" value="INACTIVE HISTONE-LYSINE N-METHYLTRANSFERASE SUVR1-RELATED"/>
    <property type="match status" value="1"/>
</dbReference>
<evidence type="ECO:0000313" key="3">
    <source>
        <dbReference type="Proteomes" id="UP000489600"/>
    </source>
</evidence>
<accession>A0A565CEJ6</accession>
<dbReference type="OrthoDB" id="308383at2759"/>
<protein>
    <recommendedName>
        <fullName evidence="1">SET domain-containing protein</fullName>
    </recommendedName>
</protein>
<evidence type="ECO:0000259" key="1">
    <source>
        <dbReference type="PROSITE" id="PS50280"/>
    </source>
</evidence>
<sequence>MSKVGDESGAADISMGLVVVPECEISAEGWRAVSNMNDITVGEENIEIPRVNEINDDIAWFQKGFAYTVDGVLKEDVVEERISEARDQRKQGILRGKPLKERCIKCGCPTRCGNREFFTPNGKGWGLRTLERSPEGAFVCEYTGEIVTIPKLYQRSFEDKLTSPVILDGVLKNVLRITKLCVLTGHVMGISHGSLTTDVNLIEIPVHVETPDQHYYHITANLLQLAFFFTTRDIEAMEELTWDYYNDDYRMKPFDSAGTLSDEGVSNQHEILVAFADSLTLD</sequence>
<dbReference type="InterPro" id="IPR001214">
    <property type="entry name" value="SET_dom"/>
</dbReference>